<dbReference type="AlphaFoldDB" id="A0A3M8LEP3"/>
<dbReference type="InterPro" id="IPR000836">
    <property type="entry name" value="PRTase_dom"/>
</dbReference>
<feature type="domain" description="Phosphoribosyltransferase" evidence="1">
    <location>
        <begin position="13"/>
        <end position="185"/>
    </location>
</feature>
<keyword evidence="2" id="KW-0328">Glycosyltransferase</keyword>
<dbReference type="EMBL" id="RDSR01000006">
    <property type="protein sequence ID" value="RNE63931.1"/>
    <property type="molecule type" value="Genomic_DNA"/>
</dbReference>
<evidence type="ECO:0000313" key="2">
    <source>
        <dbReference type="EMBL" id="RNE63931.1"/>
    </source>
</evidence>
<dbReference type="Pfam" id="PF00156">
    <property type="entry name" value="Pribosyltran"/>
    <property type="match status" value="1"/>
</dbReference>
<evidence type="ECO:0000313" key="3">
    <source>
        <dbReference type="Proteomes" id="UP000279859"/>
    </source>
</evidence>
<dbReference type="Proteomes" id="UP000279859">
    <property type="component" value="Unassembled WGS sequence"/>
</dbReference>
<dbReference type="Gene3D" id="3.40.50.2020">
    <property type="match status" value="1"/>
</dbReference>
<dbReference type="GO" id="GO:0016757">
    <property type="term" value="F:glycosyltransferase activity"/>
    <property type="evidence" value="ECO:0007669"/>
    <property type="project" value="UniProtKB-KW"/>
</dbReference>
<reference evidence="2 3" key="1">
    <citation type="submission" date="2018-11" db="EMBL/GenBank/DDBJ databases">
        <title>Cryobacterium sp. nov., isolated from rhizosphere soil of lettuce.</title>
        <authorList>
            <person name="Wang Y."/>
        </authorList>
    </citation>
    <scope>NUCLEOTIDE SEQUENCE [LARGE SCALE GENOMIC DNA]</scope>
    <source>
        <strain evidence="2 3">NEAU-85</strain>
    </source>
</reference>
<sequence>MKRMPYADRRDAGRVLAGLLQDYAGAPGLLVLALPRGGVPVAGEVARVLGGDLDILVVRKIGVPDQPEVAMGAMAAVADAIETVQNDDVMRQLRMLGWDAAGFGEVAAREEIEMRRRQQAYRAGRPAPHLEGRTVILVDDGLATGATMRAAVLAVRRHHPLRIIVAVPVALGDTESEMRQLADDVVCAWSATRLHAVGQAYEVFDQTTDDEVRAILDVAWTER</sequence>
<comment type="caution">
    <text evidence="2">The sequence shown here is derived from an EMBL/GenBank/DDBJ whole genome shotgun (WGS) entry which is preliminary data.</text>
</comment>
<keyword evidence="3" id="KW-1185">Reference proteome</keyword>
<keyword evidence="2" id="KW-0808">Transferase</keyword>
<gene>
    <name evidence="2" type="ORF">EEJ31_05010</name>
</gene>
<dbReference type="RefSeq" id="WP_123045206.1">
    <property type="nucleotide sequence ID" value="NZ_RDSR01000006.1"/>
</dbReference>
<evidence type="ECO:0000259" key="1">
    <source>
        <dbReference type="Pfam" id="PF00156"/>
    </source>
</evidence>
<dbReference type="SUPFAM" id="SSF53271">
    <property type="entry name" value="PRTase-like"/>
    <property type="match status" value="1"/>
</dbReference>
<organism evidence="2 3">
    <name type="scientific">Cryobacterium tepidiphilum</name>
    <dbReference type="NCBI Taxonomy" id="2486026"/>
    <lineage>
        <taxon>Bacteria</taxon>
        <taxon>Bacillati</taxon>
        <taxon>Actinomycetota</taxon>
        <taxon>Actinomycetes</taxon>
        <taxon>Micrococcales</taxon>
        <taxon>Microbacteriaceae</taxon>
        <taxon>Cryobacterium</taxon>
    </lineage>
</organism>
<dbReference type="OrthoDB" id="9810066at2"/>
<accession>A0A3M8LEP3</accession>
<dbReference type="CDD" id="cd06223">
    <property type="entry name" value="PRTases_typeI"/>
    <property type="match status" value="1"/>
</dbReference>
<dbReference type="InterPro" id="IPR029057">
    <property type="entry name" value="PRTase-like"/>
</dbReference>
<proteinExistence type="predicted"/>
<name>A0A3M8LEP3_9MICO</name>
<protein>
    <submittedName>
        <fullName evidence="2">Phosphoribosyltransferase</fullName>
    </submittedName>
</protein>
<dbReference type="Gene3D" id="3.30.1310.20">
    <property type="entry name" value="PRTase-like"/>
    <property type="match status" value="1"/>
</dbReference>